<organism evidence="4 5">
    <name type="scientific">Croceicoccus marinus</name>
    <dbReference type="NCBI Taxonomy" id="450378"/>
    <lineage>
        <taxon>Bacteria</taxon>
        <taxon>Pseudomonadati</taxon>
        <taxon>Pseudomonadota</taxon>
        <taxon>Alphaproteobacteria</taxon>
        <taxon>Sphingomonadales</taxon>
        <taxon>Erythrobacteraceae</taxon>
        <taxon>Croceicoccus</taxon>
    </lineage>
</organism>
<sequence length="334" mass="37247">MPRNYSKSRARSRAETVSPAQRITAEIIKRLEEGTRPWVKPWRGVPSARPLRACGIPYQGINVFWLWLVADMSGFASPYWMTYRQAKELGGQVRKGEKATIAVFYKSYTREVEDPATGEMEDQARRVLKSFPVFNADQVDDLPVRFRPAPPVQPVAPAGQRDELDTFFARIPAKLRHQGAEAYYEPVADRVTIPPVELFTGYDHYYATLAHELSHWTGHASRLARDLKNRFGSESYAAEELVAELLSAMLGAELGLPVAHLDNHASYIDHWLQLFKKDDRAILTAAARAEAASSLLLKLGGRKADGSDAGDASDDDHGHDHHDDNERGDAVLAA</sequence>
<dbReference type="PIRSF" id="PIRSF037112">
    <property type="entry name" value="Antirestriction_ArdC"/>
    <property type="match status" value="1"/>
</dbReference>
<dbReference type="InterPro" id="IPR013610">
    <property type="entry name" value="ArdC_N"/>
</dbReference>
<gene>
    <name evidence="4" type="ORF">A9D14_00610</name>
</gene>
<dbReference type="Pfam" id="PF18818">
    <property type="entry name" value="MPTase-PolyVal"/>
    <property type="match status" value="1"/>
</dbReference>
<evidence type="ECO:0000256" key="1">
    <source>
        <dbReference type="SAM" id="MobiDB-lite"/>
    </source>
</evidence>
<name>A0A1Z1F882_9SPHN</name>
<proteinExistence type="predicted"/>
<dbReference type="OrthoDB" id="9792687at2"/>
<evidence type="ECO:0000313" key="4">
    <source>
        <dbReference type="EMBL" id="ARU14943.1"/>
    </source>
</evidence>
<protein>
    <submittedName>
        <fullName evidence="4">Antirestriction protein</fullName>
    </submittedName>
</protein>
<evidence type="ECO:0000259" key="3">
    <source>
        <dbReference type="Pfam" id="PF18818"/>
    </source>
</evidence>
<evidence type="ECO:0000313" key="5">
    <source>
        <dbReference type="Proteomes" id="UP000195807"/>
    </source>
</evidence>
<dbReference type="InterPro" id="IPR017113">
    <property type="entry name" value="Antirestriction_ArdC"/>
</dbReference>
<dbReference type="RefSeq" id="WP_066842082.1">
    <property type="nucleotide sequence ID" value="NZ_CP019602.1"/>
</dbReference>
<dbReference type="Proteomes" id="UP000195807">
    <property type="component" value="Chromosome"/>
</dbReference>
<feature type="region of interest" description="Disordered" evidence="1">
    <location>
        <begin position="302"/>
        <end position="334"/>
    </location>
</feature>
<keyword evidence="5" id="KW-1185">Reference proteome</keyword>
<dbReference type="AlphaFoldDB" id="A0A1Z1F882"/>
<feature type="domain" description="N-terminal" evidence="2">
    <location>
        <begin position="20"/>
        <end position="134"/>
    </location>
</feature>
<accession>A0A1Z1F882</accession>
<dbReference type="Pfam" id="PF08401">
    <property type="entry name" value="ArdcN"/>
    <property type="match status" value="1"/>
</dbReference>
<dbReference type="InterPro" id="IPR041459">
    <property type="entry name" value="MPTase-PolyVal"/>
</dbReference>
<dbReference type="GO" id="GO:0003697">
    <property type="term" value="F:single-stranded DNA binding"/>
    <property type="evidence" value="ECO:0007669"/>
    <property type="project" value="InterPro"/>
</dbReference>
<feature type="compositionally biased region" description="Basic and acidic residues" evidence="1">
    <location>
        <begin position="315"/>
        <end position="334"/>
    </location>
</feature>
<feature type="domain" description="Polyvalent protein metallopeptidase" evidence="3">
    <location>
        <begin position="163"/>
        <end position="287"/>
    </location>
</feature>
<dbReference type="EMBL" id="CP019602">
    <property type="protein sequence ID" value="ARU14943.1"/>
    <property type="molecule type" value="Genomic_DNA"/>
</dbReference>
<reference evidence="4 5" key="1">
    <citation type="submission" date="2017-01" db="EMBL/GenBank/DDBJ databases">
        <title>Complete genome sequence of esterase-producing bacterium Croceicoccus marinus E4A9.</title>
        <authorList>
            <person name="Wu Y.-H."/>
            <person name="Cheng H."/>
            <person name="Xu L."/>
            <person name="Huo Y.-Y."/>
            <person name="Wang C.-S."/>
            <person name="Xu X.-W."/>
        </authorList>
    </citation>
    <scope>NUCLEOTIDE SEQUENCE [LARGE SCALE GENOMIC DNA]</scope>
    <source>
        <strain evidence="4 5">E4A9</strain>
    </source>
</reference>
<dbReference type="STRING" id="450378.GCA_001661675_00123"/>
<dbReference type="KEGG" id="cman:A9D14_00610"/>
<evidence type="ECO:0000259" key="2">
    <source>
        <dbReference type="Pfam" id="PF08401"/>
    </source>
</evidence>